<keyword evidence="9" id="KW-1185">Reference proteome</keyword>
<dbReference type="Gene3D" id="3.30.200.100">
    <property type="entry name" value="MucB/RseB, C-terminal domain"/>
    <property type="match status" value="1"/>
</dbReference>
<name>A0ABQ3GB61_9BURK</name>
<keyword evidence="3 5" id="KW-0732">Signal</keyword>
<dbReference type="EMBL" id="BMYK01000029">
    <property type="protein sequence ID" value="GHC99557.1"/>
    <property type="molecule type" value="Genomic_DNA"/>
</dbReference>
<reference evidence="9" key="1">
    <citation type="journal article" date="2019" name="Int. J. Syst. Evol. Microbiol.">
        <title>The Global Catalogue of Microorganisms (GCM) 10K type strain sequencing project: providing services to taxonomists for standard genome sequencing and annotation.</title>
        <authorList>
            <consortium name="The Broad Institute Genomics Platform"/>
            <consortium name="The Broad Institute Genome Sequencing Center for Infectious Disease"/>
            <person name="Wu L."/>
            <person name="Ma J."/>
        </authorList>
    </citation>
    <scope>NUCLEOTIDE SEQUENCE [LARGE SCALE GENOMIC DNA]</scope>
    <source>
        <strain evidence="9">KCTC 23314</strain>
    </source>
</reference>
<organism evidence="8 9">
    <name type="scientific">Pseudorhodoferax aquiterrae</name>
    <dbReference type="NCBI Taxonomy" id="747304"/>
    <lineage>
        <taxon>Bacteria</taxon>
        <taxon>Pseudomonadati</taxon>
        <taxon>Pseudomonadota</taxon>
        <taxon>Betaproteobacteria</taxon>
        <taxon>Burkholderiales</taxon>
        <taxon>Comamonadaceae</taxon>
    </lineage>
</organism>
<evidence type="ECO:0000259" key="7">
    <source>
        <dbReference type="Pfam" id="PF17188"/>
    </source>
</evidence>
<dbReference type="InterPro" id="IPR005588">
    <property type="entry name" value="MucB_RseB"/>
</dbReference>
<sequence length="340" mass="37216">MSMLSSGRAAAAVLSLGLAACAALAQIAPAPVDAAPAAAEQRSIGEWLMRMHDASRKRAYTGTFVVSSDAMLASARIWHACEGEQQIERVDALTGPPRTTFRRNDHVVTFLQDSKVARMEKREALGLFPNLLQAADTSIAEFYGAKRLGQDRVAGFEADIVLLKPKDKLRFGYRVWSEKKSGLVIKLQTLDVDGKVLEQAAFSELQIDAPVRLESLARMMNKTAGYRTERVETLAVDPAAEGWTLSEPVPGFRSMSCIKRAPEPGMAPSTMQWVFSDGLASVSLFVEPYDAQRHLKEGLVGMGATQSLMRRSEDWWLTAVGEVPVATLKSFAASLQRTRK</sequence>
<gene>
    <name evidence="8" type="ORF">GCM10007320_56230</name>
</gene>
<dbReference type="InterPro" id="IPR038484">
    <property type="entry name" value="MucB/RseB_C_sf"/>
</dbReference>
<evidence type="ECO:0000256" key="1">
    <source>
        <dbReference type="ARBA" id="ARBA00004418"/>
    </source>
</evidence>
<feature type="domain" description="MucB/RseB C-terminal" evidence="7">
    <location>
        <begin position="239"/>
        <end position="335"/>
    </location>
</feature>
<evidence type="ECO:0000313" key="8">
    <source>
        <dbReference type="EMBL" id="GHC99557.1"/>
    </source>
</evidence>
<dbReference type="Proteomes" id="UP000626210">
    <property type="component" value="Unassembled WGS sequence"/>
</dbReference>
<dbReference type="Pfam" id="PF03888">
    <property type="entry name" value="MucB_RseB"/>
    <property type="match status" value="1"/>
</dbReference>
<dbReference type="InterPro" id="IPR033434">
    <property type="entry name" value="MucB/RseB_N"/>
</dbReference>
<accession>A0ABQ3GB61</accession>
<dbReference type="PANTHER" id="PTHR38782:SF1">
    <property type="entry name" value="SIGMA-E FACTOR REGULATORY PROTEIN RSEB"/>
    <property type="match status" value="1"/>
</dbReference>
<evidence type="ECO:0000313" key="9">
    <source>
        <dbReference type="Proteomes" id="UP000626210"/>
    </source>
</evidence>
<evidence type="ECO:0000256" key="5">
    <source>
        <dbReference type="SAM" id="SignalP"/>
    </source>
</evidence>
<evidence type="ECO:0000256" key="3">
    <source>
        <dbReference type="ARBA" id="ARBA00022729"/>
    </source>
</evidence>
<comment type="similarity">
    <text evidence="2">Belongs to the RseB family.</text>
</comment>
<protein>
    <submittedName>
        <fullName evidence="8">Sigma E factor regulatory protein</fullName>
    </submittedName>
</protein>
<keyword evidence="4" id="KW-0574">Periplasm</keyword>
<dbReference type="RefSeq" id="WP_189690197.1">
    <property type="nucleotide sequence ID" value="NZ_BMYK01000029.1"/>
</dbReference>
<dbReference type="PANTHER" id="PTHR38782">
    <property type="match status" value="1"/>
</dbReference>
<comment type="caution">
    <text evidence="8">The sequence shown here is derived from an EMBL/GenBank/DDBJ whole genome shotgun (WGS) entry which is preliminary data.</text>
</comment>
<dbReference type="Pfam" id="PF17188">
    <property type="entry name" value="MucB_RseB_C"/>
    <property type="match status" value="1"/>
</dbReference>
<evidence type="ECO:0000256" key="4">
    <source>
        <dbReference type="ARBA" id="ARBA00022764"/>
    </source>
</evidence>
<feature type="domain" description="MucB/RseB N-terminal" evidence="6">
    <location>
        <begin position="45"/>
        <end position="219"/>
    </location>
</feature>
<proteinExistence type="inferred from homology"/>
<dbReference type="InterPro" id="IPR033436">
    <property type="entry name" value="MucB/RseB_C"/>
</dbReference>
<comment type="subcellular location">
    <subcellularLocation>
        <location evidence="1">Periplasm</location>
    </subcellularLocation>
</comment>
<evidence type="ECO:0000256" key="2">
    <source>
        <dbReference type="ARBA" id="ARBA00008150"/>
    </source>
</evidence>
<feature type="signal peptide" evidence="5">
    <location>
        <begin position="1"/>
        <end position="25"/>
    </location>
</feature>
<dbReference type="PIRSF" id="PIRSF005427">
    <property type="entry name" value="RseB"/>
    <property type="match status" value="1"/>
</dbReference>
<evidence type="ECO:0000259" key="6">
    <source>
        <dbReference type="Pfam" id="PF03888"/>
    </source>
</evidence>
<feature type="chain" id="PRO_5045118793" evidence="5">
    <location>
        <begin position="26"/>
        <end position="340"/>
    </location>
</feature>
<dbReference type="Gene3D" id="2.50.20.10">
    <property type="entry name" value="Lipoprotein localisation LolA/LolB/LppX"/>
    <property type="match status" value="1"/>
</dbReference>
<dbReference type="CDD" id="cd16327">
    <property type="entry name" value="RseB"/>
    <property type="match status" value="1"/>
</dbReference>